<dbReference type="EMBL" id="CZAE01000020">
    <property type="protein sequence ID" value="CUP90619.1"/>
    <property type="molecule type" value="Genomic_DNA"/>
</dbReference>
<evidence type="ECO:0000313" key="2">
    <source>
        <dbReference type="Proteomes" id="UP000095606"/>
    </source>
</evidence>
<dbReference type="Proteomes" id="UP000095606">
    <property type="component" value="Unassembled WGS sequence"/>
</dbReference>
<evidence type="ECO:0000313" key="1">
    <source>
        <dbReference type="EMBL" id="CUP90619.1"/>
    </source>
</evidence>
<proteinExistence type="predicted"/>
<reference evidence="1 2" key="1">
    <citation type="submission" date="2015-09" db="EMBL/GenBank/DDBJ databases">
        <authorList>
            <consortium name="Pathogen Informatics"/>
        </authorList>
    </citation>
    <scope>NUCLEOTIDE SEQUENCE [LARGE SCALE GENOMIC DNA]</scope>
    <source>
        <strain evidence="1 2">2789STDY5834846</strain>
    </source>
</reference>
<gene>
    <name evidence="1" type="ORF">ERS852461_03679</name>
</gene>
<name>A0A174S866_9BACE</name>
<sequence>MIISTENKTAPIAPVFFHLKPKDMEEYVNKNATYISACDSLLNKKALP</sequence>
<accession>A0A174S866</accession>
<protein>
    <submittedName>
        <fullName evidence="1">Uncharacterized protein</fullName>
    </submittedName>
</protein>
<dbReference type="AlphaFoldDB" id="A0A174S866"/>
<organism evidence="1 2">
    <name type="scientific">Bacteroides faecis</name>
    <dbReference type="NCBI Taxonomy" id="674529"/>
    <lineage>
        <taxon>Bacteria</taxon>
        <taxon>Pseudomonadati</taxon>
        <taxon>Bacteroidota</taxon>
        <taxon>Bacteroidia</taxon>
        <taxon>Bacteroidales</taxon>
        <taxon>Bacteroidaceae</taxon>
        <taxon>Bacteroides</taxon>
    </lineage>
</organism>